<organism evidence="2 3">
    <name type="scientific">Rhodococcoides yunnanense</name>
    <dbReference type="NCBI Taxonomy" id="278209"/>
    <lineage>
        <taxon>Bacteria</taxon>
        <taxon>Bacillati</taxon>
        <taxon>Actinomycetota</taxon>
        <taxon>Actinomycetes</taxon>
        <taxon>Mycobacteriales</taxon>
        <taxon>Nocardiaceae</taxon>
        <taxon>Rhodococcoides</taxon>
    </lineage>
</organism>
<keyword evidence="1" id="KW-0472">Membrane</keyword>
<evidence type="ECO:0000313" key="3">
    <source>
        <dbReference type="Proteomes" id="UP001185755"/>
    </source>
</evidence>
<feature type="transmembrane region" description="Helical" evidence="1">
    <location>
        <begin position="17"/>
        <end position="39"/>
    </location>
</feature>
<keyword evidence="3" id="KW-1185">Reference proteome</keyword>
<comment type="caution">
    <text evidence="2">The sequence shown here is derived from an EMBL/GenBank/DDBJ whole genome shotgun (WGS) entry which is preliminary data.</text>
</comment>
<protein>
    <submittedName>
        <fullName evidence="2">Uncharacterized protein</fullName>
    </submittedName>
</protein>
<feature type="transmembrane region" description="Helical" evidence="1">
    <location>
        <begin position="51"/>
        <end position="75"/>
    </location>
</feature>
<sequence length="136" mass="14389">MAFVIGEFVEYFEPAPAWLPTVIVFPAFSGIAFGLIGFVSARVVLQPRAPIILVGFVGMVVGGLLGFCAAAWAHISPPTYYGLTDTRPFRVELSSQGYLWLILPLCGGLVGFVVSLAAAALLRKRSNTGTDVGQGV</sequence>
<dbReference type="Proteomes" id="UP001185755">
    <property type="component" value="Unassembled WGS sequence"/>
</dbReference>
<dbReference type="EMBL" id="JAWLJX010000010">
    <property type="protein sequence ID" value="MDV6264056.1"/>
    <property type="molecule type" value="Genomic_DNA"/>
</dbReference>
<gene>
    <name evidence="2" type="ORF">R3P96_22200</name>
</gene>
<name>A0ABU4BJ05_9NOCA</name>
<keyword evidence="1" id="KW-1133">Transmembrane helix</keyword>
<evidence type="ECO:0000313" key="2">
    <source>
        <dbReference type="EMBL" id="MDV6264056.1"/>
    </source>
</evidence>
<feature type="transmembrane region" description="Helical" evidence="1">
    <location>
        <begin position="98"/>
        <end position="122"/>
    </location>
</feature>
<reference evidence="2 3" key="1">
    <citation type="submission" date="2023-10" db="EMBL/GenBank/DDBJ databases">
        <title>Development of a sustainable strategy for remediation of hydrocarbon-contaminated territories based on the waste exchange concept.</title>
        <authorList>
            <person name="Krivoruchko A."/>
        </authorList>
    </citation>
    <scope>NUCLEOTIDE SEQUENCE [LARGE SCALE GENOMIC DNA]</scope>
    <source>
        <strain evidence="2 3">IEGM 1323</strain>
    </source>
</reference>
<evidence type="ECO:0000256" key="1">
    <source>
        <dbReference type="SAM" id="Phobius"/>
    </source>
</evidence>
<proteinExistence type="predicted"/>
<keyword evidence="1" id="KW-0812">Transmembrane</keyword>
<accession>A0ABU4BJ05</accession>